<keyword evidence="1" id="KW-1133">Transmembrane helix</keyword>
<sequence>MKNWEGPRMRKYLLILFLFCVQHNCLKAHQDTLSEMTDSASIPEEVVHPKYEYWKKDYYKDIRSIDTLDQPKNQEYHEMIGKYQTKEFEYVESISDKISVWGSIYDWINKFFKDLFPDIDANPGDWFYNLLGIGGAVFVVFLLYKFFFSGRQFLINPKEESVDEESTLAFVEKNLLDIDIHEYIKSAIDSTNYSLAIRYQQLLNIQLLAKKNIIAWDQTKTNMELMDQIKQEGVRQDFKRCSSLFDYVWFGDFEIDATKFEEITKEFNEFQRRWS</sequence>
<evidence type="ECO:0008006" key="4">
    <source>
        <dbReference type="Google" id="ProtNLM"/>
    </source>
</evidence>
<accession>A0ABS7Z8J1</accession>
<evidence type="ECO:0000313" key="2">
    <source>
        <dbReference type="EMBL" id="MCA5005867.1"/>
    </source>
</evidence>
<proteinExistence type="predicted"/>
<name>A0ABS7Z8J1_9SPHI</name>
<protein>
    <recommendedName>
        <fullName evidence="4">DUF4129 domain-containing protein</fullName>
    </recommendedName>
</protein>
<comment type="caution">
    <text evidence="2">The sequence shown here is derived from an EMBL/GenBank/DDBJ whole genome shotgun (WGS) entry which is preliminary data.</text>
</comment>
<dbReference type="Proteomes" id="UP001165302">
    <property type="component" value="Unassembled WGS sequence"/>
</dbReference>
<feature type="transmembrane region" description="Helical" evidence="1">
    <location>
        <begin position="126"/>
        <end position="148"/>
    </location>
</feature>
<keyword evidence="1" id="KW-0472">Membrane</keyword>
<keyword evidence="1" id="KW-0812">Transmembrane</keyword>
<dbReference type="EMBL" id="JADEYP010000023">
    <property type="protein sequence ID" value="MCA5005867.1"/>
    <property type="molecule type" value="Genomic_DNA"/>
</dbReference>
<gene>
    <name evidence="2" type="ORF">IPZ78_11975</name>
</gene>
<evidence type="ECO:0000256" key="1">
    <source>
        <dbReference type="SAM" id="Phobius"/>
    </source>
</evidence>
<dbReference type="RefSeq" id="WP_225554026.1">
    <property type="nucleotide sequence ID" value="NZ_JADEYP010000023.1"/>
</dbReference>
<organism evidence="2 3">
    <name type="scientific">Sphingobacterium bovistauri</name>
    <dbReference type="NCBI Taxonomy" id="2781959"/>
    <lineage>
        <taxon>Bacteria</taxon>
        <taxon>Pseudomonadati</taxon>
        <taxon>Bacteroidota</taxon>
        <taxon>Sphingobacteriia</taxon>
        <taxon>Sphingobacteriales</taxon>
        <taxon>Sphingobacteriaceae</taxon>
        <taxon>Sphingobacterium</taxon>
    </lineage>
</organism>
<reference evidence="2" key="1">
    <citation type="submission" date="2020-10" db="EMBL/GenBank/DDBJ databases">
        <authorList>
            <person name="Lu T."/>
            <person name="Wang Q."/>
            <person name="Han X."/>
        </authorList>
    </citation>
    <scope>NUCLEOTIDE SEQUENCE</scope>
    <source>
        <strain evidence="2">WQ 366</strain>
    </source>
</reference>
<keyword evidence="3" id="KW-1185">Reference proteome</keyword>
<evidence type="ECO:0000313" key="3">
    <source>
        <dbReference type="Proteomes" id="UP001165302"/>
    </source>
</evidence>